<dbReference type="SUPFAM" id="SSF47413">
    <property type="entry name" value="lambda repressor-like DNA-binding domains"/>
    <property type="match status" value="1"/>
</dbReference>
<dbReference type="PANTHER" id="PTHR46797">
    <property type="entry name" value="HTH-TYPE TRANSCRIPTIONAL REGULATOR"/>
    <property type="match status" value="1"/>
</dbReference>
<dbReference type="Proteomes" id="UP000605361">
    <property type="component" value="Unassembled WGS sequence"/>
</dbReference>
<dbReference type="SUPFAM" id="SSF48452">
    <property type="entry name" value="TPR-like"/>
    <property type="match status" value="2"/>
</dbReference>
<dbReference type="InterPro" id="IPR050807">
    <property type="entry name" value="TransReg_Diox_bact_type"/>
</dbReference>
<proteinExistence type="predicted"/>
<dbReference type="InterPro" id="IPR011990">
    <property type="entry name" value="TPR-like_helical_dom_sf"/>
</dbReference>
<evidence type="ECO:0000313" key="4">
    <source>
        <dbReference type="Proteomes" id="UP000605361"/>
    </source>
</evidence>
<evidence type="ECO:0000313" key="3">
    <source>
        <dbReference type="EMBL" id="MBF8188254.1"/>
    </source>
</evidence>
<dbReference type="PROSITE" id="PS50943">
    <property type="entry name" value="HTH_CROC1"/>
    <property type="match status" value="1"/>
</dbReference>
<dbReference type="EMBL" id="JADOGI010000062">
    <property type="protein sequence ID" value="MBF8188254.1"/>
    <property type="molecule type" value="Genomic_DNA"/>
</dbReference>
<gene>
    <name evidence="3" type="ORF">ITP53_21465</name>
</gene>
<accession>A0A931EXZ7</accession>
<dbReference type="InterPro" id="IPR001387">
    <property type="entry name" value="Cro/C1-type_HTH"/>
</dbReference>
<dbReference type="PANTHER" id="PTHR46797:SF1">
    <property type="entry name" value="METHYLPHOSPHONATE SYNTHASE"/>
    <property type="match status" value="1"/>
</dbReference>
<dbReference type="SMART" id="SM00530">
    <property type="entry name" value="HTH_XRE"/>
    <property type="match status" value="1"/>
</dbReference>
<dbReference type="CDD" id="cd00093">
    <property type="entry name" value="HTH_XRE"/>
    <property type="match status" value="1"/>
</dbReference>
<dbReference type="RefSeq" id="WP_195897204.1">
    <property type="nucleotide sequence ID" value="NZ_JADOGI010000062.1"/>
</dbReference>
<dbReference type="Pfam" id="PF01381">
    <property type="entry name" value="HTH_3"/>
    <property type="match status" value="1"/>
</dbReference>
<dbReference type="GO" id="GO:0005829">
    <property type="term" value="C:cytosol"/>
    <property type="evidence" value="ECO:0007669"/>
    <property type="project" value="TreeGrafter"/>
</dbReference>
<dbReference type="Gene3D" id="1.10.260.40">
    <property type="entry name" value="lambda repressor-like DNA-binding domains"/>
    <property type="match status" value="1"/>
</dbReference>
<evidence type="ECO:0000256" key="1">
    <source>
        <dbReference type="ARBA" id="ARBA00023125"/>
    </source>
</evidence>
<dbReference type="GO" id="GO:0003700">
    <property type="term" value="F:DNA-binding transcription factor activity"/>
    <property type="evidence" value="ECO:0007669"/>
    <property type="project" value="TreeGrafter"/>
</dbReference>
<dbReference type="Gene3D" id="1.25.40.10">
    <property type="entry name" value="Tetratricopeptide repeat domain"/>
    <property type="match status" value="1"/>
</dbReference>
<comment type="caution">
    <text evidence="3">The sequence shown here is derived from an EMBL/GenBank/DDBJ whole genome shotgun (WGS) entry which is preliminary data.</text>
</comment>
<organism evidence="3 4">
    <name type="scientific">Nonomuraea cypriaca</name>
    <dbReference type="NCBI Taxonomy" id="1187855"/>
    <lineage>
        <taxon>Bacteria</taxon>
        <taxon>Bacillati</taxon>
        <taxon>Actinomycetota</taxon>
        <taxon>Actinomycetes</taxon>
        <taxon>Streptosporangiales</taxon>
        <taxon>Streptosporangiaceae</taxon>
        <taxon>Nonomuraea</taxon>
    </lineage>
</organism>
<feature type="domain" description="HTH cro/C1-type" evidence="2">
    <location>
        <begin position="11"/>
        <end position="64"/>
    </location>
</feature>
<dbReference type="InterPro" id="IPR010982">
    <property type="entry name" value="Lambda_DNA-bd_dom_sf"/>
</dbReference>
<sequence>MPSQGTIGDRVRGLRLNRRMSQAQLAGPDLSDSYVSLIESGKRTPTPVVARLLAERLGCTTEFLLHGIEPRQRIDTELGLRHAELELQHGDPSVAADRFTEIVKAADEENAMLTAQARFGRARALEAQGRLGQAVEAFERLRREAAAHPERLADLPLTIALSRCYQRAGDRLRARDLAAYALRQAERMSITQGELAVDLAAALVEARSERESDSPELGYVKRVLDMTGVPEVLDRSGEIRALWHASSAAAAGEDSALAVRLADDAIMAGRQTRLALQLARAAMHWARQVTAPIEEAEQLIGAASKAFAVFPVTGHELGESLIVHARVRLRAGDLAGAGELAGTALDRPGITPAEAHLVLATVALERDGDVSAHLRAAHQLLSTLDRPVFGSDRHVARCWRELGDLYGRAGHRAEQTAVYRKALEAAGVRSAMAGVTVDATVTS</sequence>
<dbReference type="GO" id="GO:0003677">
    <property type="term" value="F:DNA binding"/>
    <property type="evidence" value="ECO:0007669"/>
    <property type="project" value="UniProtKB-KW"/>
</dbReference>
<keyword evidence="4" id="KW-1185">Reference proteome</keyword>
<reference evidence="3" key="1">
    <citation type="submission" date="2020-11" db="EMBL/GenBank/DDBJ databases">
        <title>Whole-genome analyses of Nonomuraea sp. K274.</title>
        <authorList>
            <person name="Veyisoglu A."/>
        </authorList>
    </citation>
    <scope>NUCLEOTIDE SEQUENCE</scope>
    <source>
        <strain evidence="3">K274</strain>
    </source>
</reference>
<name>A0A931EXZ7_9ACTN</name>
<protein>
    <submittedName>
        <fullName evidence="3">Helix-turn-helix transcriptional regulator</fullName>
    </submittedName>
</protein>
<evidence type="ECO:0000259" key="2">
    <source>
        <dbReference type="PROSITE" id="PS50943"/>
    </source>
</evidence>
<keyword evidence="1" id="KW-0238">DNA-binding</keyword>
<dbReference type="AlphaFoldDB" id="A0A931EXZ7"/>